<feature type="non-terminal residue" evidence="1">
    <location>
        <position position="41"/>
    </location>
</feature>
<gene>
    <name evidence="1" type="ORF">UX57_C0030G0003</name>
</gene>
<comment type="caution">
    <text evidence="1">The sequence shown here is derived from an EMBL/GenBank/DDBJ whole genome shotgun (WGS) entry which is preliminary data.</text>
</comment>
<proteinExistence type="predicted"/>
<dbReference type="SUPFAM" id="SSF55186">
    <property type="entry name" value="ThrRS/AlaRS common domain"/>
    <property type="match status" value="1"/>
</dbReference>
<dbReference type="Gene3D" id="3.30.980.10">
    <property type="entry name" value="Threonyl-trna Synthetase, Chain A, domain 2"/>
    <property type="match status" value="1"/>
</dbReference>
<protein>
    <submittedName>
        <fullName evidence="1">Threonine-tRNA ligase</fullName>
    </submittedName>
</protein>
<sequence>MTQDSLSLMRHSTAHVLAAAVSKLYPHVKLGVGPAVEDGFY</sequence>
<name>A0A0G1SD03_9BACT</name>
<accession>A0A0G1SD03</accession>
<keyword evidence="1" id="KW-0436">Ligase</keyword>
<dbReference type="EMBL" id="LCMS01000030">
    <property type="protein sequence ID" value="KKU39988.1"/>
    <property type="molecule type" value="Genomic_DNA"/>
</dbReference>
<dbReference type="GO" id="GO:0016874">
    <property type="term" value="F:ligase activity"/>
    <property type="evidence" value="ECO:0007669"/>
    <property type="project" value="UniProtKB-KW"/>
</dbReference>
<dbReference type="STRING" id="1618994.UX57_C0030G0003"/>
<evidence type="ECO:0000313" key="1">
    <source>
        <dbReference type="EMBL" id="KKU39988.1"/>
    </source>
</evidence>
<dbReference type="Proteomes" id="UP000034795">
    <property type="component" value="Unassembled WGS sequence"/>
</dbReference>
<organism evidence="1 2">
    <name type="scientific">Candidatus Uhrbacteria bacterium GW2011_GWE2_46_68</name>
    <dbReference type="NCBI Taxonomy" id="1618994"/>
    <lineage>
        <taxon>Bacteria</taxon>
        <taxon>Candidatus Uhriibacteriota</taxon>
    </lineage>
</organism>
<dbReference type="InterPro" id="IPR018163">
    <property type="entry name" value="Thr/Ala-tRNA-synth_IIc_edit"/>
</dbReference>
<reference evidence="1 2" key="1">
    <citation type="journal article" date="2015" name="Nature">
        <title>rRNA introns, odd ribosomes, and small enigmatic genomes across a large radiation of phyla.</title>
        <authorList>
            <person name="Brown C.T."/>
            <person name="Hug L.A."/>
            <person name="Thomas B.C."/>
            <person name="Sharon I."/>
            <person name="Castelle C.J."/>
            <person name="Singh A."/>
            <person name="Wilkins M.J."/>
            <person name="Williams K.H."/>
            <person name="Banfield J.F."/>
        </authorList>
    </citation>
    <scope>NUCLEOTIDE SEQUENCE [LARGE SCALE GENOMIC DNA]</scope>
</reference>
<dbReference type="GO" id="GO:0000166">
    <property type="term" value="F:nucleotide binding"/>
    <property type="evidence" value="ECO:0007669"/>
    <property type="project" value="InterPro"/>
</dbReference>
<dbReference type="AlphaFoldDB" id="A0A0G1SD03"/>
<evidence type="ECO:0000313" key="2">
    <source>
        <dbReference type="Proteomes" id="UP000034795"/>
    </source>
</evidence>